<evidence type="ECO:0000256" key="11">
    <source>
        <dbReference type="RuleBase" id="RU365064"/>
    </source>
</evidence>
<dbReference type="PANTHER" id="PTHR12886">
    <property type="entry name" value="PIG-M MANNOSYLTRANSFERASE"/>
    <property type="match status" value="1"/>
</dbReference>
<proteinExistence type="inferred from homology"/>
<feature type="compositionally biased region" description="Acidic residues" evidence="12">
    <location>
        <begin position="252"/>
        <end position="262"/>
    </location>
</feature>
<dbReference type="FunCoup" id="A0A0G4FLV6">
    <property type="interactions" value="392"/>
</dbReference>
<dbReference type="EC" id="2.4.1.-" evidence="11"/>
<evidence type="ECO:0000256" key="8">
    <source>
        <dbReference type="ARBA" id="ARBA00022824"/>
    </source>
</evidence>
<dbReference type="GO" id="GO:1990529">
    <property type="term" value="C:glycosylphosphatidylinositol-mannosyltransferase I complex"/>
    <property type="evidence" value="ECO:0007669"/>
    <property type="project" value="TreeGrafter"/>
</dbReference>
<dbReference type="UniPathway" id="UPA00196"/>
<name>A0A0G4FLV6_VITBC</name>
<keyword evidence="8 11" id="KW-0256">Endoplasmic reticulum</keyword>
<evidence type="ECO:0000256" key="5">
    <source>
        <dbReference type="ARBA" id="ARBA00022676"/>
    </source>
</evidence>
<dbReference type="OrthoDB" id="1741594at2759"/>
<keyword evidence="6 11" id="KW-0808">Transferase</keyword>
<keyword evidence="14" id="KW-1185">Reference proteome</keyword>
<keyword evidence="7 11" id="KW-0812">Transmembrane</keyword>
<dbReference type="PhylomeDB" id="A0A0G4FLV6"/>
<feature type="transmembrane region" description="Helical" evidence="11">
    <location>
        <begin position="297"/>
        <end position="317"/>
    </location>
</feature>
<dbReference type="STRING" id="1169540.A0A0G4FLV6"/>
<evidence type="ECO:0000256" key="12">
    <source>
        <dbReference type="SAM" id="MobiDB-lite"/>
    </source>
</evidence>
<evidence type="ECO:0000256" key="2">
    <source>
        <dbReference type="ARBA" id="ARBA00004687"/>
    </source>
</evidence>
<feature type="transmembrane region" description="Helical" evidence="11">
    <location>
        <begin position="430"/>
        <end position="447"/>
    </location>
</feature>
<dbReference type="Pfam" id="PF05007">
    <property type="entry name" value="Mannosyl_trans"/>
    <property type="match status" value="2"/>
</dbReference>
<evidence type="ECO:0000256" key="1">
    <source>
        <dbReference type="ARBA" id="ARBA00004477"/>
    </source>
</evidence>
<accession>A0A0G4FLV6</accession>
<sequence>MSSGRRDSLGDRLPRPVRRVALDEQEAIDRVLIYGAAIGIHAALIAWGLHQDKTLSVPYTDIDYHVFSDAARHLYEGASPYERETYRYTPLLAWLLVPVVWHPLFGKALFCLANLVCAALIEHVLRARGVRARPSLLLSCLWLMNPIPLNVATRGSCDTLTCAMILVLVRELVDMNPAGKRRVGCSWAAVRAAVVYGFLVHWRVFPVIYGLPILLLLNPDYLSCKFTRPLAVDTPKPSVSDIAKGNTKDDHDSGEDGDGNGDGDDDIAEDMFSARRGSLPPVLSVASLLRLNGDQMVFVAISGGLFLALMAVFYYWYGWVFVYETYLYHLVRSDLAHNFSPYFYIARMMQPYPTLAKVVSIGVFVPQWAGALVLGAYYARKRVELGLFMQTLWFVALNKVCTAQYFLWWGCLMPLAIACVPATRRRVIELILLCGFWLATEFHWLGWAYKLEFLRQDVALQVFLASLLFLCANLCVVWFFWRHARAANIHVNFVVSARPSLVARKSS</sequence>
<keyword evidence="5 11" id="KW-0328">Glycosyltransferase</keyword>
<evidence type="ECO:0000256" key="7">
    <source>
        <dbReference type="ARBA" id="ARBA00022692"/>
    </source>
</evidence>
<dbReference type="GO" id="GO:0005789">
    <property type="term" value="C:endoplasmic reticulum membrane"/>
    <property type="evidence" value="ECO:0007669"/>
    <property type="project" value="UniProtKB-SubCell"/>
</dbReference>
<dbReference type="InterPro" id="IPR007704">
    <property type="entry name" value="PIG-M"/>
</dbReference>
<evidence type="ECO:0000313" key="14">
    <source>
        <dbReference type="Proteomes" id="UP000041254"/>
    </source>
</evidence>
<comment type="subcellular location">
    <subcellularLocation>
        <location evidence="1 11">Endoplasmic reticulum membrane</location>
        <topology evidence="1 11">Multi-pass membrane protein</topology>
    </subcellularLocation>
</comment>
<evidence type="ECO:0000256" key="9">
    <source>
        <dbReference type="ARBA" id="ARBA00022989"/>
    </source>
</evidence>
<comment type="function">
    <text evidence="11">Catalytic subunit of the glycosylphosphatidylinositol-mannosyltransferase I complex which catalyzes the transfer of the first mannose, via an alpha-1,4 bond from a dolichol-phosphate-mannose (Dol-P-Man) to the glucosaminyl acyl phosphatidylinositol (GlcN-(acyl)PI) intermediate to generate alpha-D-Man-(1-&gt;4)-alpha-D-GlcN-(1-&gt;6)-(1-radyl,2-acyl-sn-glycero-3-phospho)-2-acyl-inositol and participates in the sixth step of the glycosylphosphatidylinositol-anchor biosynthesis.</text>
</comment>
<dbReference type="EMBL" id="CDMY01000463">
    <property type="protein sequence ID" value="CEM15002.1"/>
    <property type="molecule type" value="Genomic_DNA"/>
</dbReference>
<dbReference type="GO" id="GO:0004376">
    <property type="term" value="F:GPI mannosyltransferase activity"/>
    <property type="evidence" value="ECO:0007669"/>
    <property type="project" value="InterPro"/>
</dbReference>
<feature type="transmembrane region" description="Helical" evidence="11">
    <location>
        <begin position="406"/>
        <end position="423"/>
    </location>
</feature>
<protein>
    <recommendedName>
        <fullName evidence="11">GPI mannosyltransferase 1</fullName>
        <ecNumber evidence="11">2.4.1.-</ecNumber>
    </recommendedName>
    <alternativeName>
        <fullName evidence="11">GPI mannosyltransferase I</fullName>
    </alternativeName>
</protein>
<evidence type="ECO:0000256" key="6">
    <source>
        <dbReference type="ARBA" id="ARBA00022679"/>
    </source>
</evidence>
<feature type="region of interest" description="Disordered" evidence="12">
    <location>
        <begin position="237"/>
        <end position="262"/>
    </location>
</feature>
<evidence type="ECO:0000256" key="4">
    <source>
        <dbReference type="ARBA" id="ARBA00022502"/>
    </source>
</evidence>
<gene>
    <name evidence="13" type="ORF">Vbra_9324</name>
</gene>
<feature type="transmembrane region" description="Helical" evidence="11">
    <location>
        <begin position="358"/>
        <end position="378"/>
    </location>
</feature>
<feature type="transmembrane region" description="Helical" evidence="11">
    <location>
        <begin position="459"/>
        <end position="481"/>
    </location>
</feature>
<evidence type="ECO:0000256" key="3">
    <source>
        <dbReference type="ARBA" id="ARBA00011071"/>
    </source>
</evidence>
<dbReference type="GO" id="GO:0051751">
    <property type="term" value="F:alpha-1,4-mannosyltransferase activity"/>
    <property type="evidence" value="ECO:0007669"/>
    <property type="project" value="InterPro"/>
</dbReference>
<keyword evidence="9 11" id="KW-1133">Transmembrane helix</keyword>
<evidence type="ECO:0000256" key="10">
    <source>
        <dbReference type="ARBA" id="ARBA00023136"/>
    </source>
</evidence>
<evidence type="ECO:0000313" key="13">
    <source>
        <dbReference type="EMBL" id="CEM15002.1"/>
    </source>
</evidence>
<dbReference type="InParanoid" id="A0A0G4FLV6"/>
<keyword evidence="4 11" id="KW-0337">GPI-anchor biosynthesis</keyword>
<dbReference type="VEuPathDB" id="CryptoDB:Vbra_9324"/>
<reference evidence="13 14" key="1">
    <citation type="submission" date="2014-11" db="EMBL/GenBank/DDBJ databases">
        <authorList>
            <person name="Zhu J."/>
            <person name="Qi W."/>
            <person name="Song R."/>
        </authorList>
    </citation>
    <scope>NUCLEOTIDE SEQUENCE [LARGE SCALE GENOMIC DNA]</scope>
</reference>
<dbReference type="PANTHER" id="PTHR12886:SF0">
    <property type="entry name" value="GPI MANNOSYLTRANSFERASE 1"/>
    <property type="match status" value="1"/>
</dbReference>
<dbReference type="OMA" id="MLWFIGQ"/>
<dbReference type="AlphaFoldDB" id="A0A0G4FLV6"/>
<feature type="transmembrane region" description="Helical" evidence="11">
    <location>
        <begin position="104"/>
        <end position="125"/>
    </location>
</feature>
<keyword evidence="10 11" id="KW-0472">Membrane</keyword>
<organism evidence="13 14">
    <name type="scientific">Vitrella brassicaformis (strain CCMP3155)</name>
    <dbReference type="NCBI Taxonomy" id="1169540"/>
    <lineage>
        <taxon>Eukaryota</taxon>
        <taxon>Sar</taxon>
        <taxon>Alveolata</taxon>
        <taxon>Colpodellida</taxon>
        <taxon>Vitrellaceae</taxon>
        <taxon>Vitrella</taxon>
    </lineage>
</organism>
<feature type="transmembrane region" description="Helical" evidence="11">
    <location>
        <begin position="31"/>
        <end position="49"/>
    </location>
</feature>
<dbReference type="GO" id="GO:0006506">
    <property type="term" value="P:GPI anchor biosynthetic process"/>
    <property type="evidence" value="ECO:0007669"/>
    <property type="project" value="UniProtKB-UniPathway"/>
</dbReference>
<comment type="pathway">
    <text evidence="2 11">Glycolipid biosynthesis; glycosylphosphatidylinositol-anchor biosynthesis.</text>
</comment>
<comment type="similarity">
    <text evidence="3 11">Belongs to the PIGM family.</text>
</comment>
<dbReference type="Proteomes" id="UP000041254">
    <property type="component" value="Unassembled WGS sequence"/>
</dbReference>